<name>A0A0V0YGL8_TRIPS</name>
<sequence>MLLMKASELQIKNMITMATSMSVVRFSRISRRSSTLLSRVSWRLRVQEWRNDLTMQTLTMLNNMNGDVISRVLSDFRRDHVHGSGVEHVRPAGCGLDLRPAWHVEQKCKKNRTVKYHFHLLTGAPTLGNERVADAEETVRAHHQSHADAPGLTNQSDRVRPTLGQAG</sequence>
<dbReference type="AlphaFoldDB" id="A0A0V0YGL8"/>
<reference evidence="2 3" key="1">
    <citation type="submission" date="2015-01" db="EMBL/GenBank/DDBJ databases">
        <title>Evolution of Trichinella species and genotypes.</title>
        <authorList>
            <person name="Korhonen P.K."/>
            <person name="Edoardo P."/>
            <person name="Giuseppe L.R."/>
            <person name="Gasser R.B."/>
        </authorList>
    </citation>
    <scope>NUCLEOTIDE SEQUENCE [LARGE SCALE GENOMIC DNA]</scope>
    <source>
        <strain evidence="2">ISS141</strain>
    </source>
</reference>
<feature type="region of interest" description="Disordered" evidence="1">
    <location>
        <begin position="136"/>
        <end position="167"/>
    </location>
</feature>
<comment type="caution">
    <text evidence="2">The sequence shown here is derived from an EMBL/GenBank/DDBJ whole genome shotgun (WGS) entry which is preliminary data.</text>
</comment>
<organism evidence="2 3">
    <name type="scientific">Trichinella pseudospiralis</name>
    <name type="common">Parasitic roundworm</name>
    <dbReference type="NCBI Taxonomy" id="6337"/>
    <lineage>
        <taxon>Eukaryota</taxon>
        <taxon>Metazoa</taxon>
        <taxon>Ecdysozoa</taxon>
        <taxon>Nematoda</taxon>
        <taxon>Enoplea</taxon>
        <taxon>Dorylaimia</taxon>
        <taxon>Trichinellida</taxon>
        <taxon>Trichinellidae</taxon>
        <taxon>Trichinella</taxon>
    </lineage>
</organism>
<protein>
    <submittedName>
        <fullName evidence="2">Uncharacterized protein</fullName>
    </submittedName>
</protein>
<accession>A0A0V0YGL8</accession>
<dbReference type="EMBL" id="JYDU01000015">
    <property type="protein sequence ID" value="KRX99359.1"/>
    <property type="molecule type" value="Genomic_DNA"/>
</dbReference>
<evidence type="ECO:0000313" key="2">
    <source>
        <dbReference type="EMBL" id="KRX99359.1"/>
    </source>
</evidence>
<proteinExistence type="predicted"/>
<evidence type="ECO:0000313" key="3">
    <source>
        <dbReference type="Proteomes" id="UP000054815"/>
    </source>
</evidence>
<gene>
    <name evidence="2" type="ORF">T4E_10568</name>
</gene>
<dbReference type="Proteomes" id="UP000054815">
    <property type="component" value="Unassembled WGS sequence"/>
</dbReference>
<evidence type="ECO:0000256" key="1">
    <source>
        <dbReference type="SAM" id="MobiDB-lite"/>
    </source>
</evidence>